<gene>
    <name evidence="1" type="ORF">GM415_10455</name>
</gene>
<dbReference type="KEGG" id="psel:GM415_10455"/>
<dbReference type="AlphaFoldDB" id="A0A6I6JCK5"/>
<name>A0A6I6JCK5_9BACT</name>
<dbReference type="RefSeq" id="WP_158947908.1">
    <property type="nucleotide sequence ID" value="NZ_CP046400.1"/>
</dbReference>
<reference evidence="1 2" key="1">
    <citation type="submission" date="2019-11" db="EMBL/GenBank/DDBJ databases">
        <authorList>
            <person name="Zheng R.K."/>
            <person name="Sun C.M."/>
        </authorList>
    </citation>
    <scope>NUCLEOTIDE SEQUENCE [LARGE SCALE GENOMIC DNA]</scope>
    <source>
        <strain evidence="1 2">SRB007</strain>
    </source>
</reference>
<dbReference type="EMBL" id="CP046400">
    <property type="protein sequence ID" value="QGY40526.1"/>
    <property type="molecule type" value="Genomic_DNA"/>
</dbReference>
<dbReference type="InterPro" id="IPR046618">
    <property type="entry name" value="DUF6731"/>
</dbReference>
<organism evidence="1 2">
    <name type="scientific">Pseudodesulfovibrio cashew</name>
    <dbReference type="NCBI Taxonomy" id="2678688"/>
    <lineage>
        <taxon>Bacteria</taxon>
        <taxon>Pseudomonadati</taxon>
        <taxon>Thermodesulfobacteriota</taxon>
        <taxon>Desulfovibrionia</taxon>
        <taxon>Desulfovibrionales</taxon>
        <taxon>Desulfovibrionaceae</taxon>
    </lineage>
</organism>
<evidence type="ECO:0000313" key="2">
    <source>
        <dbReference type="Proteomes" id="UP000428328"/>
    </source>
</evidence>
<dbReference type="Pfam" id="PF20505">
    <property type="entry name" value="DUF6731"/>
    <property type="match status" value="1"/>
</dbReference>
<sequence length="295" mass="33030">MKAVKFDFYRVHFPDEDGLEDALADIIGLDYPDRTCDINGCPVCLDALENGRRNLIDGLLVKVRMDGIPPKKNITTGASSSIDLDEDEGLGEDTAFVYDPTLNVLVMQRNRMGVTASQFARYLYDQYDLDEWVRLDPILVSGAYQRLAQLGVFRKLRVRVAPLGNNNVFRDQGHSVNRLVDLAEQFEAPVIDVTIGMGHQRQGSLSGNAIRRTIEELTGIRGERNGAVTRIEVTGKDDDDSESCFIDLIEERMVEEAMVPLNEDRQLDVGGRVGAAYDALRRRRVELRGLLEELG</sequence>
<proteinExistence type="predicted"/>
<accession>A0A6I6JCK5</accession>
<evidence type="ECO:0000313" key="1">
    <source>
        <dbReference type="EMBL" id="QGY40526.1"/>
    </source>
</evidence>
<dbReference type="Proteomes" id="UP000428328">
    <property type="component" value="Chromosome"/>
</dbReference>
<protein>
    <submittedName>
        <fullName evidence="1">Uncharacterized protein</fullName>
    </submittedName>
</protein>
<keyword evidence="2" id="KW-1185">Reference proteome</keyword>